<gene>
    <name evidence="2" type="ORF">BKA67DRAFT_563883</name>
</gene>
<protein>
    <recommendedName>
        <fullName evidence="4">Secreted protein</fullName>
    </recommendedName>
</protein>
<accession>A0A9P8ZXH1</accession>
<feature type="signal peptide" evidence="1">
    <location>
        <begin position="1"/>
        <end position="27"/>
    </location>
</feature>
<dbReference type="GeneID" id="70131575"/>
<dbReference type="EMBL" id="JAGPXC010000004">
    <property type="protein sequence ID" value="KAH6653989.1"/>
    <property type="molecule type" value="Genomic_DNA"/>
</dbReference>
<organism evidence="2 3">
    <name type="scientific">Truncatella angustata</name>
    <dbReference type="NCBI Taxonomy" id="152316"/>
    <lineage>
        <taxon>Eukaryota</taxon>
        <taxon>Fungi</taxon>
        <taxon>Dikarya</taxon>
        <taxon>Ascomycota</taxon>
        <taxon>Pezizomycotina</taxon>
        <taxon>Sordariomycetes</taxon>
        <taxon>Xylariomycetidae</taxon>
        <taxon>Amphisphaeriales</taxon>
        <taxon>Sporocadaceae</taxon>
        <taxon>Truncatella</taxon>
    </lineage>
</organism>
<proteinExistence type="predicted"/>
<evidence type="ECO:0008006" key="4">
    <source>
        <dbReference type="Google" id="ProtNLM"/>
    </source>
</evidence>
<reference evidence="2" key="1">
    <citation type="journal article" date="2021" name="Nat. Commun.">
        <title>Genetic determinants of endophytism in the Arabidopsis root mycobiome.</title>
        <authorList>
            <person name="Mesny F."/>
            <person name="Miyauchi S."/>
            <person name="Thiergart T."/>
            <person name="Pickel B."/>
            <person name="Atanasova L."/>
            <person name="Karlsson M."/>
            <person name="Huettel B."/>
            <person name="Barry K.W."/>
            <person name="Haridas S."/>
            <person name="Chen C."/>
            <person name="Bauer D."/>
            <person name="Andreopoulos W."/>
            <person name="Pangilinan J."/>
            <person name="LaButti K."/>
            <person name="Riley R."/>
            <person name="Lipzen A."/>
            <person name="Clum A."/>
            <person name="Drula E."/>
            <person name="Henrissat B."/>
            <person name="Kohler A."/>
            <person name="Grigoriev I.V."/>
            <person name="Martin F.M."/>
            <person name="Hacquard S."/>
        </authorList>
    </citation>
    <scope>NUCLEOTIDE SEQUENCE</scope>
    <source>
        <strain evidence="2">MPI-SDFR-AT-0073</strain>
    </source>
</reference>
<comment type="caution">
    <text evidence="2">The sequence shown here is derived from an EMBL/GenBank/DDBJ whole genome shotgun (WGS) entry which is preliminary data.</text>
</comment>
<dbReference type="Proteomes" id="UP000758603">
    <property type="component" value="Unassembled WGS sequence"/>
</dbReference>
<name>A0A9P8ZXH1_9PEZI</name>
<sequence>MNCICYLPLSAPSVILCLSAAPEFCTASMLGSRLPVLTNANTSTLHRMHEINPADRAASRTPQSTY</sequence>
<dbReference type="RefSeq" id="XP_045958259.1">
    <property type="nucleotide sequence ID" value="XM_046102683.1"/>
</dbReference>
<evidence type="ECO:0000256" key="1">
    <source>
        <dbReference type="SAM" id="SignalP"/>
    </source>
</evidence>
<keyword evidence="3" id="KW-1185">Reference proteome</keyword>
<keyword evidence="1" id="KW-0732">Signal</keyword>
<evidence type="ECO:0000313" key="2">
    <source>
        <dbReference type="EMBL" id="KAH6653989.1"/>
    </source>
</evidence>
<dbReference type="AlphaFoldDB" id="A0A9P8ZXH1"/>
<evidence type="ECO:0000313" key="3">
    <source>
        <dbReference type="Proteomes" id="UP000758603"/>
    </source>
</evidence>
<feature type="chain" id="PRO_5040472566" description="Secreted protein" evidence="1">
    <location>
        <begin position="28"/>
        <end position="66"/>
    </location>
</feature>